<feature type="transmembrane region" description="Helical" evidence="1">
    <location>
        <begin position="151"/>
        <end position="173"/>
    </location>
</feature>
<keyword evidence="1" id="KW-1133">Transmembrane helix</keyword>
<protein>
    <submittedName>
        <fullName evidence="2">Exported protein (Hyp7)</fullName>
    </submittedName>
</protein>
<dbReference type="KEGG" id="pgab:PGSY75_0006100"/>
<dbReference type="Proteomes" id="UP000076004">
    <property type="component" value="Unassembled WGS sequence"/>
</dbReference>
<reference evidence="2 3" key="1">
    <citation type="journal article" date="2016" name="Nat. Commun.">
        <title>Genomes of cryptic chimpanzee Plasmodium species reveal key evolutionary events leading to human malaria.</title>
        <authorList>
            <person name="Sundararaman S.A."/>
            <person name="Plenderleith L.J."/>
            <person name="Liu W."/>
            <person name="Loy D.E."/>
            <person name="Learn G.H."/>
            <person name="Li Y."/>
            <person name="Shaw K.S."/>
            <person name="Ayouba A."/>
            <person name="Peeters M."/>
            <person name="Speede S."/>
            <person name="Shaw G.M."/>
            <person name="Bushman F.D."/>
            <person name="Brisson D."/>
            <person name="Rayner J.C."/>
            <person name="Sharp P.M."/>
            <person name="Hahn B.H."/>
        </authorList>
    </citation>
    <scope>NUCLEOTIDE SEQUENCE [LARGE SCALE GENOMIC DNA]</scope>
    <source>
        <strain evidence="2 3">SY75</strain>
    </source>
</reference>
<proteinExistence type="predicted"/>
<dbReference type="AlphaFoldDB" id="A0A151L3R1"/>
<evidence type="ECO:0000313" key="2">
    <source>
        <dbReference type="EMBL" id="KYN93602.1"/>
    </source>
</evidence>
<comment type="caution">
    <text evidence="2">The sequence shown here is derived from an EMBL/GenBank/DDBJ whole genome shotgun (WGS) entry which is preliminary data.</text>
</comment>
<keyword evidence="1" id="KW-0812">Transmembrane</keyword>
<feature type="transmembrane region" description="Helical" evidence="1">
    <location>
        <begin position="185"/>
        <end position="205"/>
    </location>
</feature>
<organism evidence="2 3">
    <name type="scientific">Plasmodium gaboni</name>
    <dbReference type="NCBI Taxonomy" id="647221"/>
    <lineage>
        <taxon>Eukaryota</taxon>
        <taxon>Sar</taxon>
        <taxon>Alveolata</taxon>
        <taxon>Apicomplexa</taxon>
        <taxon>Aconoidasida</taxon>
        <taxon>Haemosporida</taxon>
        <taxon>Plasmodiidae</taxon>
        <taxon>Plasmodium</taxon>
        <taxon>Plasmodium (Laverania)</taxon>
    </lineage>
</organism>
<evidence type="ECO:0000313" key="3">
    <source>
        <dbReference type="Proteomes" id="UP000076004"/>
    </source>
</evidence>
<dbReference type="VEuPathDB" id="PlasmoDB:PGSY75_0006100"/>
<dbReference type="RefSeq" id="XP_018639020.1">
    <property type="nucleotide sequence ID" value="XM_018783196.1"/>
</dbReference>
<dbReference type="GeneID" id="29773757"/>
<keyword evidence="1" id="KW-0472">Membrane</keyword>
<evidence type="ECO:0000256" key="1">
    <source>
        <dbReference type="SAM" id="Phobius"/>
    </source>
</evidence>
<accession>A0A151L3R1</accession>
<name>A0A151L3R1_9APIC</name>
<dbReference type="EMBL" id="LVLB01000084">
    <property type="protein sequence ID" value="KYN93602.1"/>
    <property type="molecule type" value="Genomic_DNA"/>
</dbReference>
<sequence>MYFFFCKVIIYYLVISIFHIYNNDIIQKKYNKCDIPHFKKFRSLSTYDNSEQTKKGYLSFFKKKTIKEEIKNKEFTEDIFIIDCLDLDNFLKNTSYEERNIEIRDDMFKGYEEMYLDMYERKIELKNKKSIFKKILDLLHRIPSKYIDKMLNYLMQNFVSVPIYVIVLFIIGYTTACVATYVSMAYSTIAISYALVLVFALLLYLKKSEIY</sequence>
<gene>
    <name evidence="2" type="ORF">PGSY75_0006100</name>
</gene>